<dbReference type="RefSeq" id="WP_010957325.1">
    <property type="nucleotide sequence ID" value="NC_009727.1"/>
</dbReference>
<name>B5XHN1_COXBN</name>
<evidence type="ECO:0000313" key="3">
    <source>
        <dbReference type="Proteomes" id="UP000008555"/>
    </source>
</evidence>
<keyword evidence="1" id="KW-1133">Transmembrane helix</keyword>
<dbReference type="Proteomes" id="UP000008555">
    <property type="component" value="Chromosome"/>
</dbReference>
<organism evidence="2 3">
    <name type="scientific">Coxiella burnetii (strain Dugway 5J108-111)</name>
    <dbReference type="NCBI Taxonomy" id="434922"/>
    <lineage>
        <taxon>Bacteria</taxon>
        <taxon>Pseudomonadati</taxon>
        <taxon>Pseudomonadota</taxon>
        <taxon>Gammaproteobacteria</taxon>
        <taxon>Legionellales</taxon>
        <taxon>Coxiellaceae</taxon>
        <taxon>Coxiella</taxon>
    </lineage>
</organism>
<keyword evidence="1" id="KW-0472">Membrane</keyword>
<evidence type="ECO:0000256" key="1">
    <source>
        <dbReference type="SAM" id="Phobius"/>
    </source>
</evidence>
<dbReference type="HOGENOM" id="CLU_3373274_0_0_6"/>
<dbReference type="AlphaFoldDB" id="B5XHN1"/>
<feature type="transmembrane region" description="Helical" evidence="1">
    <location>
        <begin position="13"/>
        <end position="31"/>
    </location>
</feature>
<protein>
    <submittedName>
        <fullName evidence="2">Uncharacterized protein</fullName>
    </submittedName>
</protein>
<dbReference type="EMBL" id="CP000733">
    <property type="protein sequence ID" value="ACI23061.1"/>
    <property type="molecule type" value="Genomic_DNA"/>
</dbReference>
<proteinExistence type="predicted"/>
<gene>
    <name evidence="2" type="ORF">CBUD_0135a</name>
</gene>
<dbReference type="KEGG" id="cbd:CBUD_0135a"/>
<evidence type="ECO:0000313" key="2">
    <source>
        <dbReference type="EMBL" id="ACI23061.1"/>
    </source>
</evidence>
<reference evidence="2 3" key="1">
    <citation type="journal article" date="2009" name="Infect. Immun.">
        <title>Comparative genomics reveal extensive transposon-mediated genomic plasticity and diversity among potential effector proteins within the genus Coxiella.</title>
        <authorList>
            <person name="Beare P.A."/>
            <person name="Unsworth N."/>
            <person name="Andoh M."/>
            <person name="Voth D.E."/>
            <person name="Omsland A."/>
            <person name="Gilk S.D."/>
            <person name="Williams K.P."/>
            <person name="Sobral B.W."/>
            <person name="Kupko J.J.III."/>
            <person name="Porcella S.F."/>
            <person name="Samuel J.E."/>
            <person name="Heinzen R.A."/>
        </authorList>
    </citation>
    <scope>NUCLEOTIDE SEQUENCE [LARGE SCALE GENOMIC DNA]</scope>
    <source>
        <strain evidence="2 3">Dugway 5J108-111</strain>
    </source>
</reference>
<sequence length="34" mass="4232">MNKYFSFLTKEKFLLYVSLFLGLLFFFEELLNYL</sequence>
<keyword evidence="1" id="KW-0812">Transmembrane</keyword>
<accession>B5XHN1</accession>